<dbReference type="EMBL" id="JADIMG010000059">
    <property type="protein sequence ID" value="MBO8459888.1"/>
    <property type="molecule type" value="Genomic_DNA"/>
</dbReference>
<dbReference type="InterPro" id="IPR000792">
    <property type="entry name" value="Tscrpt_reg_LuxR_C"/>
</dbReference>
<gene>
    <name evidence="6" type="ORF">IAA73_06105</name>
</gene>
<dbReference type="Gene3D" id="1.10.10.10">
    <property type="entry name" value="Winged helix-like DNA-binding domain superfamily/Winged helix DNA-binding domain"/>
    <property type="match status" value="1"/>
</dbReference>
<feature type="region of interest" description="Disordered" evidence="4">
    <location>
        <begin position="220"/>
        <end position="239"/>
    </location>
</feature>
<keyword evidence="1" id="KW-0805">Transcription regulation</keyword>
<reference evidence="6" key="2">
    <citation type="journal article" date="2021" name="PeerJ">
        <title>Extensive microbial diversity within the chicken gut microbiome revealed by metagenomics and culture.</title>
        <authorList>
            <person name="Gilroy R."/>
            <person name="Ravi A."/>
            <person name="Getino M."/>
            <person name="Pursley I."/>
            <person name="Horton D.L."/>
            <person name="Alikhan N.F."/>
            <person name="Baker D."/>
            <person name="Gharbi K."/>
            <person name="Hall N."/>
            <person name="Watson M."/>
            <person name="Adriaenssens E.M."/>
            <person name="Foster-Nyarko E."/>
            <person name="Jarju S."/>
            <person name="Secka A."/>
            <person name="Antonio M."/>
            <person name="Oren A."/>
            <person name="Chaudhuri R.R."/>
            <person name="La Ragione R."/>
            <person name="Hildebrand F."/>
            <person name="Pallen M.J."/>
        </authorList>
    </citation>
    <scope>NUCLEOTIDE SEQUENCE</scope>
    <source>
        <strain evidence="6">G3-3990</strain>
    </source>
</reference>
<evidence type="ECO:0000256" key="2">
    <source>
        <dbReference type="ARBA" id="ARBA00023125"/>
    </source>
</evidence>
<keyword evidence="2" id="KW-0238">DNA-binding</keyword>
<dbReference type="AlphaFoldDB" id="A0A9D9N4H5"/>
<organism evidence="6 7">
    <name type="scientific">Candidatus Gallipaludibacter merdavium</name>
    <dbReference type="NCBI Taxonomy" id="2840839"/>
    <lineage>
        <taxon>Bacteria</taxon>
        <taxon>Pseudomonadati</taxon>
        <taxon>Bacteroidota</taxon>
        <taxon>Bacteroidia</taxon>
        <taxon>Bacteroidales</taxon>
        <taxon>Candidatus Gallipaludibacter</taxon>
    </lineage>
</organism>
<evidence type="ECO:0000256" key="1">
    <source>
        <dbReference type="ARBA" id="ARBA00023015"/>
    </source>
</evidence>
<keyword evidence="3" id="KW-0804">Transcription</keyword>
<comment type="caution">
    <text evidence="6">The sequence shown here is derived from an EMBL/GenBank/DDBJ whole genome shotgun (WGS) entry which is preliminary data.</text>
</comment>
<feature type="domain" description="HTH luxR-type" evidence="5">
    <location>
        <begin position="231"/>
        <end position="296"/>
    </location>
</feature>
<reference evidence="6" key="1">
    <citation type="submission" date="2020-10" db="EMBL/GenBank/DDBJ databases">
        <authorList>
            <person name="Gilroy R."/>
        </authorList>
    </citation>
    <scope>NUCLEOTIDE SEQUENCE</scope>
    <source>
        <strain evidence="6">G3-3990</strain>
    </source>
</reference>
<proteinExistence type="predicted"/>
<evidence type="ECO:0000259" key="5">
    <source>
        <dbReference type="PROSITE" id="PS50043"/>
    </source>
</evidence>
<dbReference type="InterPro" id="IPR016032">
    <property type="entry name" value="Sig_transdc_resp-reg_C-effctor"/>
</dbReference>
<dbReference type="Pfam" id="PF00196">
    <property type="entry name" value="GerE"/>
    <property type="match status" value="1"/>
</dbReference>
<dbReference type="Proteomes" id="UP000823641">
    <property type="component" value="Unassembled WGS sequence"/>
</dbReference>
<dbReference type="PANTHER" id="PTHR44688">
    <property type="entry name" value="DNA-BINDING TRANSCRIPTIONAL ACTIVATOR DEVR_DOSR"/>
    <property type="match status" value="1"/>
</dbReference>
<accession>A0A9D9N4H5</accession>
<dbReference type="PROSITE" id="PS00622">
    <property type="entry name" value="HTH_LUXR_1"/>
    <property type="match status" value="1"/>
</dbReference>
<dbReference type="PROSITE" id="PS50043">
    <property type="entry name" value="HTH_LUXR_2"/>
    <property type="match status" value="1"/>
</dbReference>
<evidence type="ECO:0000256" key="3">
    <source>
        <dbReference type="ARBA" id="ARBA00023163"/>
    </source>
</evidence>
<evidence type="ECO:0000256" key="4">
    <source>
        <dbReference type="SAM" id="MobiDB-lite"/>
    </source>
</evidence>
<protein>
    <submittedName>
        <fullName evidence="6">Helix-turn-helix transcriptional regulator</fullName>
    </submittedName>
</protein>
<dbReference type="CDD" id="cd06170">
    <property type="entry name" value="LuxR_C_like"/>
    <property type="match status" value="1"/>
</dbReference>
<name>A0A9D9N4H5_9BACT</name>
<dbReference type="PRINTS" id="PR00038">
    <property type="entry name" value="HTHLUXR"/>
</dbReference>
<dbReference type="SUPFAM" id="SSF46894">
    <property type="entry name" value="C-terminal effector domain of the bipartite response regulators"/>
    <property type="match status" value="1"/>
</dbReference>
<dbReference type="Pfam" id="PF01814">
    <property type="entry name" value="Hemerythrin"/>
    <property type="match status" value="1"/>
</dbReference>
<evidence type="ECO:0000313" key="6">
    <source>
        <dbReference type="EMBL" id="MBO8459888.1"/>
    </source>
</evidence>
<dbReference type="PANTHER" id="PTHR44688:SF16">
    <property type="entry name" value="DNA-BINDING TRANSCRIPTIONAL ACTIVATOR DEVR_DOSR"/>
    <property type="match status" value="1"/>
</dbReference>
<dbReference type="InterPro" id="IPR012312">
    <property type="entry name" value="Hemerythrin-like"/>
</dbReference>
<dbReference type="InterPro" id="IPR036388">
    <property type="entry name" value="WH-like_DNA-bd_sf"/>
</dbReference>
<dbReference type="GO" id="GO:0003677">
    <property type="term" value="F:DNA binding"/>
    <property type="evidence" value="ECO:0007669"/>
    <property type="project" value="UniProtKB-KW"/>
</dbReference>
<sequence>MSELVGNHYELLQVLSRFGLPLGFGDKTVKEVCEQNQVHTPTFLAVANYKEGGENFNIEDLSVKELVNYLQKAHGYFLDFSFPMIRRKLIEAINCGLENKVALMILQYFDAYSQEVYRHMEYEDKTVFVYVEQLLKGLHPTDYSIETFAERHRAIDDEHVTDKLTELKNIIIKYYPAESGNDLLNSALFDIFTCEKDLATHCMVEDNLFVPAVRLLEKSKRKNPSKATETPAPPHEGLSQREKDIVVSVVKGLTNKEIADKLYLSVHTVITHRRNIARKLQIHSPAGLTIYAIVNQLIDINDLPTSSLS</sequence>
<dbReference type="GO" id="GO:0006355">
    <property type="term" value="P:regulation of DNA-templated transcription"/>
    <property type="evidence" value="ECO:0007669"/>
    <property type="project" value="InterPro"/>
</dbReference>
<evidence type="ECO:0000313" key="7">
    <source>
        <dbReference type="Proteomes" id="UP000823641"/>
    </source>
</evidence>
<dbReference type="SMART" id="SM00421">
    <property type="entry name" value="HTH_LUXR"/>
    <property type="match status" value="1"/>
</dbReference>